<organism evidence="9 10">
    <name type="scientific">Breznakia pachnodae</name>
    <dbReference type="NCBI Taxonomy" id="265178"/>
    <lineage>
        <taxon>Bacteria</taxon>
        <taxon>Bacillati</taxon>
        <taxon>Bacillota</taxon>
        <taxon>Erysipelotrichia</taxon>
        <taxon>Erysipelotrichales</taxon>
        <taxon>Erysipelotrichaceae</taxon>
        <taxon>Breznakia</taxon>
    </lineage>
</organism>
<feature type="domain" description="RCK N-terminal" evidence="7">
    <location>
        <begin position="1"/>
        <end position="119"/>
    </location>
</feature>
<evidence type="ECO:0000256" key="2">
    <source>
        <dbReference type="ARBA" id="ARBA00022448"/>
    </source>
</evidence>
<evidence type="ECO:0000313" key="10">
    <source>
        <dbReference type="Proteomes" id="UP001230220"/>
    </source>
</evidence>
<dbReference type="InterPro" id="IPR003148">
    <property type="entry name" value="RCK_N"/>
</dbReference>
<dbReference type="Proteomes" id="UP001230220">
    <property type="component" value="Unassembled WGS sequence"/>
</dbReference>
<dbReference type="RefSeq" id="WP_307408740.1">
    <property type="nucleotide sequence ID" value="NZ_JAUSUR010000004.1"/>
</dbReference>
<keyword evidence="2" id="KW-0813">Transport</keyword>
<evidence type="ECO:0000256" key="6">
    <source>
        <dbReference type="ARBA" id="ARBA00023065"/>
    </source>
</evidence>
<name>A0ABU0E4V4_9FIRM</name>
<accession>A0ABU0E4V4</accession>
<protein>
    <recommendedName>
        <fullName evidence="1">Trk system potassium uptake protein TrkA</fullName>
    </recommendedName>
</protein>
<sequence length="219" mass="24066">MKVLIIGGGQVGSYVANILAKHECEIRVIEYREEILKKLRQEFTSDIIIEGDGSDPLVLEQAGIATADVVVAVTGADEVNLVTSTIAKYEYGIDRVIARVNHPKNEWLFTLEMGVDVKVNQAELLARLVVDEIDLKNILTLMKLNRGEYSIIQMNVAGGAKADGAMIKDLDIPEKFTFIAITRNKQVLIPKGDIQLLAGDHILALSDDDSQKVIQKLLG</sequence>
<dbReference type="PROSITE" id="PS51202">
    <property type="entry name" value="RCK_C"/>
    <property type="match status" value="1"/>
</dbReference>
<keyword evidence="3" id="KW-0633">Potassium transport</keyword>
<keyword evidence="4" id="KW-0630">Potassium</keyword>
<evidence type="ECO:0000313" key="9">
    <source>
        <dbReference type="EMBL" id="MDQ0361744.1"/>
    </source>
</evidence>
<dbReference type="Pfam" id="PF02254">
    <property type="entry name" value="TrkA_N"/>
    <property type="match status" value="1"/>
</dbReference>
<dbReference type="InterPro" id="IPR036291">
    <property type="entry name" value="NAD(P)-bd_dom_sf"/>
</dbReference>
<keyword evidence="6" id="KW-0406">Ion transport</keyword>
<dbReference type="Gene3D" id="3.30.70.1450">
    <property type="entry name" value="Regulator of K+ conductance, C-terminal domain"/>
    <property type="match status" value="1"/>
</dbReference>
<dbReference type="InterPro" id="IPR050721">
    <property type="entry name" value="Trk_Ktr_HKT_K-transport"/>
</dbReference>
<dbReference type="Pfam" id="PF02080">
    <property type="entry name" value="TrkA_C"/>
    <property type="match status" value="1"/>
</dbReference>
<dbReference type="PANTHER" id="PTHR43833">
    <property type="entry name" value="POTASSIUM CHANNEL PROTEIN 2-RELATED-RELATED"/>
    <property type="match status" value="1"/>
</dbReference>
<evidence type="ECO:0000256" key="4">
    <source>
        <dbReference type="ARBA" id="ARBA00022958"/>
    </source>
</evidence>
<dbReference type="Gene3D" id="3.40.50.720">
    <property type="entry name" value="NAD(P)-binding Rossmann-like Domain"/>
    <property type="match status" value="1"/>
</dbReference>
<dbReference type="InterPro" id="IPR036721">
    <property type="entry name" value="RCK_C_sf"/>
</dbReference>
<reference evidence="9 10" key="1">
    <citation type="submission" date="2023-07" db="EMBL/GenBank/DDBJ databases">
        <title>Genomic Encyclopedia of Type Strains, Phase IV (KMG-IV): sequencing the most valuable type-strain genomes for metagenomic binning, comparative biology and taxonomic classification.</title>
        <authorList>
            <person name="Goeker M."/>
        </authorList>
    </citation>
    <scope>NUCLEOTIDE SEQUENCE [LARGE SCALE GENOMIC DNA]</scope>
    <source>
        <strain evidence="9 10">DSM 16784</strain>
    </source>
</reference>
<dbReference type="SUPFAM" id="SSF116726">
    <property type="entry name" value="TrkA C-terminal domain-like"/>
    <property type="match status" value="1"/>
</dbReference>
<dbReference type="PROSITE" id="PS51201">
    <property type="entry name" value="RCK_N"/>
    <property type="match status" value="1"/>
</dbReference>
<dbReference type="InterPro" id="IPR006036">
    <property type="entry name" value="K_uptake_TrkA"/>
</dbReference>
<evidence type="ECO:0000259" key="8">
    <source>
        <dbReference type="PROSITE" id="PS51202"/>
    </source>
</evidence>
<dbReference type="PRINTS" id="PR00335">
    <property type="entry name" value="KUPTAKETRKA"/>
</dbReference>
<feature type="domain" description="RCK C-terminal" evidence="8">
    <location>
        <begin position="139"/>
        <end position="219"/>
    </location>
</feature>
<dbReference type="PANTHER" id="PTHR43833:SF5">
    <property type="entry name" value="TRK SYSTEM POTASSIUM UPTAKE PROTEIN TRKA"/>
    <property type="match status" value="1"/>
</dbReference>
<proteinExistence type="predicted"/>
<evidence type="ECO:0000259" key="7">
    <source>
        <dbReference type="PROSITE" id="PS51201"/>
    </source>
</evidence>
<dbReference type="SUPFAM" id="SSF51735">
    <property type="entry name" value="NAD(P)-binding Rossmann-fold domains"/>
    <property type="match status" value="1"/>
</dbReference>
<dbReference type="InterPro" id="IPR006037">
    <property type="entry name" value="RCK_C"/>
</dbReference>
<gene>
    <name evidence="9" type="ORF">J2S15_002494</name>
</gene>
<evidence type="ECO:0000256" key="5">
    <source>
        <dbReference type="ARBA" id="ARBA00023027"/>
    </source>
</evidence>
<evidence type="ECO:0000256" key="1">
    <source>
        <dbReference type="ARBA" id="ARBA00017378"/>
    </source>
</evidence>
<comment type="caution">
    <text evidence="9">The sequence shown here is derived from an EMBL/GenBank/DDBJ whole genome shotgun (WGS) entry which is preliminary data.</text>
</comment>
<evidence type="ECO:0000256" key="3">
    <source>
        <dbReference type="ARBA" id="ARBA00022538"/>
    </source>
</evidence>
<keyword evidence="10" id="KW-1185">Reference proteome</keyword>
<dbReference type="EMBL" id="JAUSUR010000004">
    <property type="protein sequence ID" value="MDQ0361744.1"/>
    <property type="molecule type" value="Genomic_DNA"/>
</dbReference>
<keyword evidence="5" id="KW-0520">NAD</keyword>